<name>A0A9Q0KNJ9_9MAGN</name>
<sequence>MAEEKNIEEELSSPILMAERIRKAVDEAECFKMECCEVGKQVDRLSHMLRSAVRFATSTPSLYEHPLRRIVAEVSKNLERALTLVRKCKHSGVLRRVVTITTSATDFRKVSGVLDASTGDMTWLLSIFDSVASGGIVYSLPPIASNDPMLSWVWSYVAFIQMGPLADRIEAANSLAPLALDNDRNKKIIVEEGGVPPLLRLLKESGSPDAQIAAATALLNLATDQERVHIIAAEHGIPMIVQVLFDSPMRVQIAVANLVASMAEHDHVAQEEFSRENAIRPLVSLLSIDVVLDEPKPNHGKPSIHSIVQNHKQMGKKPSATTTQNQNHSTHSRSSSSSSVYYSDSIGRYGHNKKDRENEKPEVKLELKISCAKALWMLSKGCVSNSRMITETKGLLCLAKLIEKEQGVLQHHCLMTVMEITAAAESNADLRRAAFKTNSPPAKAVVEQLLRMIGEVNSPSLQIAAINSIGSLARTFPARETRVIGPLVTQLANTNMNVAAEAAIALGKFACPENFLCVEHSKAIIEFGGVPPLIRLLRANEQDQFHGLTLLCHLALHVGNSEALERARALTALEGAVRNVAAQNPSLKELISKAIYHLEVYQSGIHPHKQSYVP</sequence>
<evidence type="ECO:0000259" key="3">
    <source>
        <dbReference type="Pfam" id="PF25055"/>
    </source>
</evidence>
<dbReference type="InterPro" id="IPR000225">
    <property type="entry name" value="Armadillo"/>
</dbReference>
<evidence type="ECO:0000256" key="1">
    <source>
        <dbReference type="PROSITE-ProRule" id="PRU00259"/>
    </source>
</evidence>
<dbReference type="InterPro" id="IPR036537">
    <property type="entry name" value="Adaptor_Cbl_N_dom_sf"/>
</dbReference>
<protein>
    <recommendedName>
        <fullName evidence="3">DUF7792 domain-containing protein</fullName>
    </recommendedName>
</protein>
<organism evidence="4 5">
    <name type="scientific">Protea cynaroides</name>
    <dbReference type="NCBI Taxonomy" id="273540"/>
    <lineage>
        <taxon>Eukaryota</taxon>
        <taxon>Viridiplantae</taxon>
        <taxon>Streptophyta</taxon>
        <taxon>Embryophyta</taxon>
        <taxon>Tracheophyta</taxon>
        <taxon>Spermatophyta</taxon>
        <taxon>Magnoliopsida</taxon>
        <taxon>Proteales</taxon>
        <taxon>Proteaceae</taxon>
        <taxon>Protea</taxon>
    </lineage>
</organism>
<dbReference type="PROSITE" id="PS50176">
    <property type="entry name" value="ARM_REPEAT"/>
    <property type="match status" value="1"/>
</dbReference>
<dbReference type="OrthoDB" id="1683831at2759"/>
<dbReference type="SUPFAM" id="SSF48371">
    <property type="entry name" value="ARM repeat"/>
    <property type="match status" value="1"/>
</dbReference>
<evidence type="ECO:0000313" key="4">
    <source>
        <dbReference type="EMBL" id="KAJ4973516.1"/>
    </source>
</evidence>
<dbReference type="PANTHER" id="PTHR46168:SF1">
    <property type="entry name" value="ARMADILLO REPEAT ONLY 4"/>
    <property type="match status" value="1"/>
</dbReference>
<proteinExistence type="predicted"/>
<feature type="domain" description="DUF7792" evidence="3">
    <location>
        <begin position="8"/>
        <end position="129"/>
    </location>
</feature>
<dbReference type="Gene3D" id="1.25.10.10">
    <property type="entry name" value="Leucine-rich Repeat Variant"/>
    <property type="match status" value="2"/>
</dbReference>
<reference evidence="4" key="1">
    <citation type="journal article" date="2023" name="Plant J.">
        <title>The genome of the king protea, Protea cynaroides.</title>
        <authorList>
            <person name="Chang J."/>
            <person name="Duong T.A."/>
            <person name="Schoeman C."/>
            <person name="Ma X."/>
            <person name="Roodt D."/>
            <person name="Barker N."/>
            <person name="Li Z."/>
            <person name="Van de Peer Y."/>
            <person name="Mizrachi E."/>
        </authorList>
    </citation>
    <scope>NUCLEOTIDE SEQUENCE</scope>
    <source>
        <tissue evidence="4">Young leaves</tissue>
    </source>
</reference>
<dbReference type="Proteomes" id="UP001141806">
    <property type="component" value="Unassembled WGS sequence"/>
</dbReference>
<feature type="repeat" description="ARM" evidence="1">
    <location>
        <begin position="193"/>
        <end position="236"/>
    </location>
</feature>
<comment type="caution">
    <text evidence="4">The sequence shown here is derived from an EMBL/GenBank/DDBJ whole genome shotgun (WGS) entry which is preliminary data.</text>
</comment>
<dbReference type="Gene3D" id="1.20.930.20">
    <property type="entry name" value="Adaptor protein Cbl, N-terminal domain"/>
    <property type="match status" value="1"/>
</dbReference>
<feature type="compositionally biased region" description="Polar residues" evidence="2">
    <location>
        <begin position="319"/>
        <end position="328"/>
    </location>
</feature>
<dbReference type="SMART" id="SM00185">
    <property type="entry name" value="ARM"/>
    <property type="match status" value="4"/>
</dbReference>
<dbReference type="AlphaFoldDB" id="A0A9Q0KNJ9"/>
<dbReference type="Pfam" id="PF25055">
    <property type="entry name" value="DUF7792"/>
    <property type="match status" value="1"/>
</dbReference>
<evidence type="ECO:0000313" key="5">
    <source>
        <dbReference type="Proteomes" id="UP001141806"/>
    </source>
</evidence>
<accession>A0A9Q0KNJ9</accession>
<dbReference type="Pfam" id="PF00514">
    <property type="entry name" value="Arm"/>
    <property type="match status" value="1"/>
</dbReference>
<dbReference type="EMBL" id="JAMYWD010000004">
    <property type="protein sequence ID" value="KAJ4973516.1"/>
    <property type="molecule type" value="Genomic_DNA"/>
</dbReference>
<dbReference type="InterPro" id="IPR056694">
    <property type="entry name" value="DUF7792"/>
</dbReference>
<dbReference type="InterPro" id="IPR011989">
    <property type="entry name" value="ARM-like"/>
</dbReference>
<feature type="region of interest" description="Disordered" evidence="2">
    <location>
        <begin position="311"/>
        <end position="342"/>
    </location>
</feature>
<dbReference type="PANTHER" id="PTHR46168">
    <property type="entry name" value="ARMADILLO REPEAT ONLY 4"/>
    <property type="match status" value="1"/>
</dbReference>
<keyword evidence="5" id="KW-1185">Reference proteome</keyword>
<dbReference type="InterPro" id="IPR016024">
    <property type="entry name" value="ARM-type_fold"/>
</dbReference>
<evidence type="ECO:0000256" key="2">
    <source>
        <dbReference type="SAM" id="MobiDB-lite"/>
    </source>
</evidence>
<feature type="compositionally biased region" description="Low complexity" evidence="2">
    <location>
        <begin position="332"/>
        <end position="342"/>
    </location>
</feature>
<dbReference type="GO" id="GO:0007166">
    <property type="term" value="P:cell surface receptor signaling pathway"/>
    <property type="evidence" value="ECO:0007669"/>
    <property type="project" value="InterPro"/>
</dbReference>
<gene>
    <name evidence="4" type="ORF">NE237_006690</name>
</gene>